<keyword evidence="2" id="KW-1185">Reference proteome</keyword>
<organism evidence="1 2">
    <name type="scientific">Pseudomonas neustonica</name>
    <dbReference type="NCBI Taxonomy" id="2487346"/>
    <lineage>
        <taxon>Bacteria</taxon>
        <taxon>Pseudomonadati</taxon>
        <taxon>Pseudomonadota</taxon>
        <taxon>Gammaproteobacteria</taxon>
        <taxon>Pseudomonadales</taxon>
        <taxon>Pseudomonadaceae</taxon>
        <taxon>Pseudomonas</taxon>
    </lineage>
</organism>
<gene>
    <name evidence="1" type="ORF">EF096_06475</name>
</gene>
<accession>A0ABX9XJZ2</accession>
<evidence type="ECO:0000313" key="1">
    <source>
        <dbReference type="EMBL" id="ROZ86377.1"/>
    </source>
</evidence>
<reference evidence="1 2" key="1">
    <citation type="submission" date="2018-11" db="EMBL/GenBank/DDBJ databases">
        <authorList>
            <person name="Jang G.I."/>
            <person name="Hwang C.Y."/>
        </authorList>
    </citation>
    <scope>NUCLEOTIDE SEQUENCE [LARGE SCALE GENOMIC DNA]</scope>
    <source>
        <strain evidence="1 2">SSM26</strain>
    </source>
</reference>
<sequence>MSTIHFVGGEKGGVGKSVVSRLLSQFFLDNGLLYAGFDADQSHATLTHYYPEFTRPIVLDDFESIDQIVELATDEEDKQLLVDLPSQSQRFLDRWLEDSGVLEMCDELGLKTVFWYVVDGGRDSVMLLETFQQKYGSVMPFVVVKNHGCGNDFRDIDTVLAKGFSNRLLAVVDIPELHTATLHRIDKLALSFWSAINIKSSDGANLSMMERQRTKVWLRKACQSIGEAFQRIQ</sequence>
<evidence type="ECO:0000313" key="2">
    <source>
        <dbReference type="Proteomes" id="UP000275199"/>
    </source>
</evidence>
<protein>
    <submittedName>
        <fullName evidence="1">Mobilization protein MobD</fullName>
    </submittedName>
</protein>
<comment type="caution">
    <text evidence="1">The sequence shown here is derived from an EMBL/GenBank/DDBJ whole genome shotgun (WGS) entry which is preliminary data.</text>
</comment>
<dbReference type="EMBL" id="RKKU01000005">
    <property type="protein sequence ID" value="ROZ86377.1"/>
    <property type="molecule type" value="Genomic_DNA"/>
</dbReference>
<dbReference type="InterPro" id="IPR027417">
    <property type="entry name" value="P-loop_NTPase"/>
</dbReference>
<proteinExistence type="predicted"/>
<name>A0ABX9XJZ2_9PSED</name>
<dbReference type="Proteomes" id="UP000275199">
    <property type="component" value="Unassembled WGS sequence"/>
</dbReference>
<dbReference type="SUPFAM" id="SSF52540">
    <property type="entry name" value="P-loop containing nucleoside triphosphate hydrolases"/>
    <property type="match status" value="1"/>
</dbReference>
<dbReference type="RefSeq" id="WP_123888808.1">
    <property type="nucleotide sequence ID" value="NZ_RKKU01000005.1"/>
</dbReference>